<evidence type="ECO:0000313" key="1">
    <source>
        <dbReference type="EMBL" id="QQL50007.1"/>
    </source>
</evidence>
<name>A0A6I4HV47_9SPHI</name>
<reference evidence="1 2" key="1">
    <citation type="submission" date="2020-12" db="EMBL/GenBank/DDBJ databases">
        <title>HMF7856_wgs.fasta genome submission.</title>
        <authorList>
            <person name="Kang H."/>
            <person name="Kim H."/>
            <person name="Joh K."/>
        </authorList>
    </citation>
    <scope>NUCLEOTIDE SEQUENCE [LARGE SCALE GENOMIC DNA]</scope>
    <source>
        <strain evidence="1 2">HMF7856</strain>
    </source>
</reference>
<dbReference type="EMBL" id="CP066775">
    <property type="protein sequence ID" value="QQL50007.1"/>
    <property type="molecule type" value="Genomic_DNA"/>
</dbReference>
<dbReference type="KEGG" id="mgik:GO620_000725"/>
<accession>A0A6I4HV47</accession>
<evidence type="ECO:0000313" key="2">
    <source>
        <dbReference type="Proteomes" id="UP000429232"/>
    </source>
</evidence>
<proteinExistence type="predicted"/>
<organism evidence="1 2">
    <name type="scientific">Mucilaginibacter ginkgonis</name>
    <dbReference type="NCBI Taxonomy" id="2682091"/>
    <lineage>
        <taxon>Bacteria</taxon>
        <taxon>Pseudomonadati</taxon>
        <taxon>Bacteroidota</taxon>
        <taxon>Sphingobacteriia</taxon>
        <taxon>Sphingobacteriales</taxon>
        <taxon>Sphingobacteriaceae</taxon>
        <taxon>Mucilaginibacter</taxon>
    </lineage>
</organism>
<dbReference type="RefSeq" id="WP_157523287.1">
    <property type="nucleotide sequence ID" value="NZ_CP066775.1"/>
</dbReference>
<dbReference type="Proteomes" id="UP000429232">
    <property type="component" value="Chromosome"/>
</dbReference>
<gene>
    <name evidence="1" type="ORF">GO620_000725</name>
</gene>
<dbReference type="AlphaFoldDB" id="A0A6I4HV47"/>
<protein>
    <submittedName>
        <fullName evidence="1">Uncharacterized protein</fullName>
    </submittedName>
</protein>
<keyword evidence="2" id="KW-1185">Reference proteome</keyword>
<sequence>MEKEFLKYPGDSPEKEYCQKDWKGYKRLKQIEPIVNDKLNGVETGLENYQSSTAGNNLNLFGKKEWKFFIPEEVTGPIAQYEFKHFKDQIEKYGYMGLNFENVETKIYEPMVAFVLCSNEVKLKDVDTQEIIKVDNHHYRQLYLEGWELGKKDYEAEFPITAALLYSDHSPKLLGDLHYHYYHSDVSNSSYGWEYVKKTCPLMLTENVIKKLGYNSAKLSATDDWRSRYPEVFKEFDNHANKSSGPVNINEGINYHAINNLFDRFYDAYDSIFDQLRGYDYDLKKQNIIYQDTLDEKCSKDFEYILLNNMANKDGLKFFVEDVYYNKIGRLYLLFKQLQSYRLNQLNDDHGVAVKDESFLMISNGYLPAIVTILNQIQQLSAKMSVVTLRSLGDLKMDDYNILGNYIPLEKLTDNQDNGSVSALQEVFLNGNWRFYVQALTQTKPKLLDENFKFIGNRNKHIGVICGYFEDLKKIGIIKPVSRKTLAKALNAALNDFNMGEDGRTFANETYQYSKDFKPQLYKLANLDS</sequence>